<dbReference type="RefSeq" id="XP_033383556.1">
    <property type="nucleotide sequence ID" value="XM_033530987.1"/>
</dbReference>
<gene>
    <name evidence="5" type="ORF">BU24DRAFT_449976</name>
</gene>
<evidence type="ECO:0000256" key="2">
    <source>
        <dbReference type="ARBA" id="ARBA00023163"/>
    </source>
</evidence>
<feature type="compositionally biased region" description="Polar residues" evidence="3">
    <location>
        <begin position="300"/>
        <end position="315"/>
    </location>
</feature>
<dbReference type="InterPro" id="IPR017919">
    <property type="entry name" value="TFIIE/TFIIEa_HTH"/>
</dbReference>
<dbReference type="SMART" id="SM00531">
    <property type="entry name" value="TFIIE"/>
    <property type="match status" value="1"/>
</dbReference>
<feature type="compositionally biased region" description="Acidic residues" evidence="3">
    <location>
        <begin position="399"/>
        <end position="411"/>
    </location>
</feature>
<reference evidence="5" key="1">
    <citation type="journal article" date="2020" name="Stud. Mycol.">
        <title>101 Dothideomycetes genomes: a test case for predicting lifestyles and emergence of pathogens.</title>
        <authorList>
            <person name="Haridas S."/>
            <person name="Albert R."/>
            <person name="Binder M."/>
            <person name="Bloem J."/>
            <person name="Labutti K."/>
            <person name="Salamov A."/>
            <person name="Andreopoulos B."/>
            <person name="Baker S."/>
            <person name="Barry K."/>
            <person name="Bills G."/>
            <person name="Bluhm B."/>
            <person name="Cannon C."/>
            <person name="Castanera R."/>
            <person name="Culley D."/>
            <person name="Daum C."/>
            <person name="Ezra D."/>
            <person name="Gonzalez J."/>
            <person name="Henrissat B."/>
            <person name="Kuo A."/>
            <person name="Liang C."/>
            <person name="Lipzen A."/>
            <person name="Lutzoni F."/>
            <person name="Magnuson J."/>
            <person name="Mondo S."/>
            <person name="Nolan M."/>
            <person name="Ohm R."/>
            <person name="Pangilinan J."/>
            <person name="Park H.-J."/>
            <person name="Ramirez L."/>
            <person name="Alfaro M."/>
            <person name="Sun H."/>
            <person name="Tritt A."/>
            <person name="Yoshinaga Y."/>
            <person name="Zwiers L.-H."/>
            <person name="Turgeon B."/>
            <person name="Goodwin S."/>
            <person name="Spatafora J."/>
            <person name="Crous P."/>
            <person name="Grigoriev I."/>
        </authorList>
    </citation>
    <scope>NUCLEOTIDE SEQUENCE</scope>
    <source>
        <strain evidence="5">CBS 175.79</strain>
    </source>
</reference>
<keyword evidence="6" id="KW-1185">Reference proteome</keyword>
<evidence type="ECO:0000256" key="1">
    <source>
        <dbReference type="ARBA" id="ARBA00023015"/>
    </source>
</evidence>
<dbReference type="GO" id="GO:0006367">
    <property type="term" value="P:transcription initiation at RNA polymerase II promoter"/>
    <property type="evidence" value="ECO:0007669"/>
    <property type="project" value="InterPro"/>
</dbReference>
<feature type="domain" description="HTH TFE/IIEalpha-type" evidence="4">
    <location>
        <begin position="8"/>
        <end position="101"/>
    </location>
</feature>
<dbReference type="PROSITE" id="PS51344">
    <property type="entry name" value="HTH_TFE_IIE"/>
    <property type="match status" value="1"/>
</dbReference>
<dbReference type="OrthoDB" id="361102at2759"/>
<dbReference type="PANTHER" id="PTHR13097">
    <property type="entry name" value="TRANSCRIPTION INITIATION FACTOR IIE, ALPHA SUBUNIT"/>
    <property type="match status" value="1"/>
</dbReference>
<organism evidence="5 6">
    <name type="scientific">Aaosphaeria arxii CBS 175.79</name>
    <dbReference type="NCBI Taxonomy" id="1450172"/>
    <lineage>
        <taxon>Eukaryota</taxon>
        <taxon>Fungi</taxon>
        <taxon>Dikarya</taxon>
        <taxon>Ascomycota</taxon>
        <taxon>Pezizomycotina</taxon>
        <taxon>Dothideomycetes</taxon>
        <taxon>Pleosporomycetidae</taxon>
        <taxon>Pleosporales</taxon>
        <taxon>Pleosporales incertae sedis</taxon>
        <taxon>Aaosphaeria</taxon>
    </lineage>
</organism>
<dbReference type="InterPro" id="IPR002853">
    <property type="entry name" value="TFIIE_asu"/>
</dbReference>
<sequence>MADPLQLAKQFVKTVVRMFYETEHIVVIDALVFHGALTISDLVTVLDGGKNQKGAQRITGRLREGGLVSVFTRQEVRVGAMKATNREYYYIDYRRAIDATKYRLHVLDEKIKKNVNPSQEKKDFNCKRCKSQWTALEAMDSPDPIPDRIGGTGFICKNCSYPLDEIADDGVGHDAGDVPAKFNKIFKPILNLMQQIDEVVIPAIEGQDAVDGAIELPRDQELNPAAQHEVVVAPAVRPTAVRGVATGPEKISVSIATNSEQSEAARIAEAQRQAKIQQQNLLPEWHTKSTVRDQDYGESNIKTEATGSLTPSFKTEQTEEKNVATTDLDDIFAKIEADRIKQEEQDETDDEDDEFEDVIVSNAATETNGAPDAKRAKLESSAAPSPANGVTPGMSTGDGGDESDEDEFVDV</sequence>
<proteinExistence type="predicted"/>
<feature type="region of interest" description="Disordered" evidence="3">
    <location>
        <begin position="341"/>
        <end position="411"/>
    </location>
</feature>
<dbReference type="Proteomes" id="UP000799778">
    <property type="component" value="Unassembled WGS sequence"/>
</dbReference>
<dbReference type="EMBL" id="ML978069">
    <property type="protein sequence ID" value="KAF2015217.1"/>
    <property type="molecule type" value="Genomic_DNA"/>
</dbReference>
<feature type="compositionally biased region" description="Basic and acidic residues" evidence="3">
    <location>
        <begin position="285"/>
        <end position="295"/>
    </location>
</feature>
<dbReference type="InterPro" id="IPR024550">
    <property type="entry name" value="TFIIEa/SarR/Rpc3_HTH_dom"/>
</dbReference>
<evidence type="ECO:0000256" key="3">
    <source>
        <dbReference type="SAM" id="MobiDB-lite"/>
    </source>
</evidence>
<dbReference type="GO" id="GO:0005673">
    <property type="term" value="C:transcription factor TFIIE complex"/>
    <property type="evidence" value="ECO:0007669"/>
    <property type="project" value="TreeGrafter"/>
</dbReference>
<dbReference type="InterPro" id="IPR039997">
    <property type="entry name" value="TFE"/>
</dbReference>
<feature type="compositionally biased region" description="Acidic residues" evidence="3">
    <location>
        <begin position="344"/>
        <end position="357"/>
    </location>
</feature>
<dbReference type="Pfam" id="PF02002">
    <property type="entry name" value="TFIIE_alpha"/>
    <property type="match status" value="1"/>
</dbReference>
<accession>A0A6A5XQV2</accession>
<dbReference type="AlphaFoldDB" id="A0A6A5XQV2"/>
<protein>
    <recommendedName>
        <fullName evidence="4">HTH TFE/IIEalpha-type domain-containing protein</fullName>
    </recommendedName>
</protein>
<evidence type="ECO:0000313" key="5">
    <source>
        <dbReference type="EMBL" id="KAF2015217.1"/>
    </source>
</evidence>
<feature type="region of interest" description="Disordered" evidence="3">
    <location>
        <begin position="284"/>
        <end position="322"/>
    </location>
</feature>
<evidence type="ECO:0000313" key="6">
    <source>
        <dbReference type="Proteomes" id="UP000799778"/>
    </source>
</evidence>
<dbReference type="GeneID" id="54288384"/>
<keyword evidence="2" id="KW-0804">Transcription</keyword>
<evidence type="ECO:0000259" key="4">
    <source>
        <dbReference type="PROSITE" id="PS51344"/>
    </source>
</evidence>
<dbReference type="PANTHER" id="PTHR13097:SF7">
    <property type="entry name" value="GENERAL TRANSCRIPTION FACTOR IIE SUBUNIT 1"/>
    <property type="match status" value="1"/>
</dbReference>
<keyword evidence="1" id="KW-0805">Transcription regulation</keyword>
<name>A0A6A5XQV2_9PLEO</name>